<keyword evidence="2" id="KW-1185">Reference proteome</keyword>
<proteinExistence type="predicted"/>
<organism evidence="1 2">
    <name type="scientific">Eragrostis curvula</name>
    <name type="common">weeping love grass</name>
    <dbReference type="NCBI Taxonomy" id="38414"/>
    <lineage>
        <taxon>Eukaryota</taxon>
        <taxon>Viridiplantae</taxon>
        <taxon>Streptophyta</taxon>
        <taxon>Embryophyta</taxon>
        <taxon>Tracheophyta</taxon>
        <taxon>Spermatophyta</taxon>
        <taxon>Magnoliopsida</taxon>
        <taxon>Liliopsida</taxon>
        <taxon>Poales</taxon>
        <taxon>Poaceae</taxon>
        <taxon>PACMAD clade</taxon>
        <taxon>Chloridoideae</taxon>
        <taxon>Eragrostideae</taxon>
        <taxon>Eragrostidinae</taxon>
        <taxon>Eragrostis</taxon>
    </lineage>
</organism>
<dbReference type="Gramene" id="TVU31207">
    <property type="protein sequence ID" value="TVU31207"/>
    <property type="gene ID" value="EJB05_22885"/>
</dbReference>
<evidence type="ECO:0000313" key="2">
    <source>
        <dbReference type="Proteomes" id="UP000324897"/>
    </source>
</evidence>
<dbReference type="AlphaFoldDB" id="A0A5J9V706"/>
<dbReference type="Proteomes" id="UP000324897">
    <property type="component" value="Chromosome 1"/>
</dbReference>
<gene>
    <name evidence="1" type="ORF">EJB05_22885</name>
</gene>
<protein>
    <recommendedName>
        <fullName evidence="3">Rx N-terminal domain-containing protein</fullName>
    </recommendedName>
</protein>
<sequence>MMSLVDLKLLLCPKLKMLPDGIEHLSTLKELTLNDTTEELVKWVQQNEETRISHVQRCFIR</sequence>
<feature type="non-terminal residue" evidence="1">
    <location>
        <position position="1"/>
    </location>
</feature>
<evidence type="ECO:0000313" key="1">
    <source>
        <dbReference type="EMBL" id="TVU31207.1"/>
    </source>
</evidence>
<name>A0A5J9V706_9POAL</name>
<accession>A0A5J9V706</accession>
<dbReference type="EMBL" id="RWGY01000011">
    <property type="protein sequence ID" value="TVU31207.1"/>
    <property type="molecule type" value="Genomic_DNA"/>
</dbReference>
<evidence type="ECO:0008006" key="3">
    <source>
        <dbReference type="Google" id="ProtNLM"/>
    </source>
</evidence>
<reference evidence="1 2" key="1">
    <citation type="journal article" date="2019" name="Sci. Rep.">
        <title>A high-quality genome of Eragrostis curvula grass provides insights into Poaceae evolution and supports new strategies to enhance forage quality.</title>
        <authorList>
            <person name="Carballo J."/>
            <person name="Santos B.A.C.M."/>
            <person name="Zappacosta D."/>
            <person name="Garbus I."/>
            <person name="Selva J.P."/>
            <person name="Gallo C.A."/>
            <person name="Diaz A."/>
            <person name="Albertini E."/>
            <person name="Caccamo M."/>
            <person name="Echenique V."/>
        </authorList>
    </citation>
    <scope>NUCLEOTIDE SEQUENCE [LARGE SCALE GENOMIC DNA]</scope>
    <source>
        <strain evidence="2">cv. Victoria</strain>
        <tissue evidence="1">Leaf</tissue>
    </source>
</reference>
<comment type="caution">
    <text evidence="1">The sequence shown here is derived from an EMBL/GenBank/DDBJ whole genome shotgun (WGS) entry which is preliminary data.</text>
</comment>